<dbReference type="Proteomes" id="UP001147731">
    <property type="component" value="Segment"/>
</dbReference>
<keyword evidence="2" id="KW-1185">Reference proteome</keyword>
<dbReference type="KEGG" id="vg:80540349"/>
<dbReference type="GeneID" id="80540349"/>
<gene>
    <name evidence="1" type="primary">ORF10</name>
</gene>
<name>A0A5B8G893_9GAMA</name>
<dbReference type="InterPro" id="IPR006882">
    <property type="entry name" value="Herpes_Orf11"/>
</dbReference>
<dbReference type="EMBL" id="MH932584">
    <property type="protein sequence ID" value="QDQ69217.1"/>
    <property type="molecule type" value="Genomic_DNA"/>
</dbReference>
<dbReference type="Pfam" id="PF04797">
    <property type="entry name" value="Herpes_ORF11"/>
    <property type="match status" value="1"/>
</dbReference>
<proteinExistence type="predicted"/>
<evidence type="ECO:0000313" key="1">
    <source>
        <dbReference type="EMBL" id="QDQ69217.1"/>
    </source>
</evidence>
<protein>
    <submittedName>
        <fullName evidence="1">G10</fullName>
    </submittedName>
</protein>
<sequence length="412" mass="45784">MQTNATIVLGDWEIVASHCHFTCTGRRQSRTRVHDGYQRIQLPFSVDTLLQKHIAFGLVSYVSSLLGTIPCVAMVADHCTGPSAPVSPTVVPCLVLNFTDPLAIWLHISSSNATSSHPSFCIFFVSPVPPEEMTTYVFYEDAGSSHDGEMHPSTELINLDHGETLLMGELKAISLRTYVTYFTTRETLAYMDLLSFEATDTDKSGRQDFVPKYLTVAKSGDLYKLTAYNTRPQRTARLDFRMTFRTVSTPKTLVLGQASPLIPTPLGAQILALYPDSEKTIQPGETAALRIQLLFEQPDRDTRELAFIVSGIANQETFIAFPSIVRQNCPEQLWIFNPNTHPIQIKRDTVVATAMACHICAENRSDPENGFCPADKTWRLGSYRIPPGAGGVRAPKCHVTPRELQFEEAMSH</sequence>
<evidence type="ECO:0000313" key="2">
    <source>
        <dbReference type="Proteomes" id="UP001147731"/>
    </source>
</evidence>
<reference evidence="1" key="1">
    <citation type="journal article" date="2019" name="Emerg. Infect. Dis.">
        <title>Novel Virus Related to Kaposi's Sarcoma-Associated Herpesvirus from Colobus Monkey.</title>
        <authorList>
            <person name="Dhingra A."/>
            <person name="Ganzenmueller T."/>
            <person name="Hage E."/>
            <person name="Suarez N.M."/>
            <person name="Matz-Rensing K."/>
            <person name="Widmer D."/>
            <person name="Pohlmann S."/>
            <person name="Davison A.J."/>
            <person name="Schulz T.F."/>
            <person name="Kaul A."/>
        </authorList>
    </citation>
    <scope>NUCLEOTIDE SEQUENCE</scope>
    <source>
        <strain evidence="1">Hannover</strain>
    </source>
</reference>
<accession>A0A5B8G893</accession>
<organism evidence="1 2">
    <name type="scientific">Colobine gammaherpesvirus 1</name>
    <dbReference type="NCBI Taxonomy" id="2597325"/>
    <lineage>
        <taxon>Viruses</taxon>
        <taxon>Duplodnaviria</taxon>
        <taxon>Heunggongvirae</taxon>
        <taxon>Peploviricota</taxon>
        <taxon>Herviviricetes</taxon>
        <taxon>Herpesvirales</taxon>
        <taxon>Orthoherpesviridae</taxon>
        <taxon>Gammaherpesvirinae</taxon>
        <taxon>Rhadinovirus</taxon>
        <taxon>Rhadinovirus colobinegamma1</taxon>
    </lineage>
</organism>
<dbReference type="RefSeq" id="YP_010801637.1">
    <property type="nucleotide sequence ID" value="NC_076967.1"/>
</dbReference>